<feature type="compositionally biased region" description="Basic and acidic residues" evidence="7">
    <location>
        <begin position="448"/>
        <end position="460"/>
    </location>
</feature>
<reference evidence="8" key="1">
    <citation type="submission" date="2025-08" db="UniProtKB">
        <authorList>
            <consortium name="Ensembl"/>
        </authorList>
    </citation>
    <scope>IDENTIFICATION</scope>
</reference>
<feature type="region of interest" description="Disordered" evidence="7">
    <location>
        <begin position="130"/>
        <end position="168"/>
    </location>
</feature>
<feature type="compositionally biased region" description="Basic and acidic residues" evidence="7">
    <location>
        <begin position="133"/>
        <end position="143"/>
    </location>
</feature>
<dbReference type="GO" id="GO:0051018">
    <property type="term" value="F:protein kinase A binding"/>
    <property type="evidence" value="ECO:0007669"/>
    <property type="project" value="TreeGrafter"/>
</dbReference>
<evidence type="ECO:0000256" key="1">
    <source>
        <dbReference type="ARBA" id="ARBA00004230"/>
    </source>
</evidence>
<dbReference type="GeneTree" id="ENSGT00940000153313"/>
<dbReference type="AlphaFoldDB" id="A0A8C3HRK3"/>
<accession>A0A8C3HRK3</accession>
<dbReference type="PANTHER" id="PTHR10226:SF8">
    <property type="entry name" value="A-KINASE ANCHOR PROTEIN 4"/>
    <property type="match status" value="1"/>
</dbReference>
<dbReference type="SMART" id="SM00807">
    <property type="entry name" value="AKAP_110"/>
    <property type="match status" value="1"/>
</dbReference>
<dbReference type="Pfam" id="PF05716">
    <property type="entry name" value="AKAP_110"/>
    <property type="match status" value="3"/>
</dbReference>
<feature type="region of interest" description="Disordered" evidence="7">
    <location>
        <begin position="662"/>
        <end position="690"/>
    </location>
</feature>
<dbReference type="GeneID" id="101952859"/>
<sequence length="790" mass="86314">MSQEVDWLHSQAGVCKVDLYNPDEQKDQDRKVICFVDVSSLNVKDKDSKAKKAASQSSSISEPSNELDLGNLEEKEVIVIKDNEKHDHSKTEGAVCLFKQGSTDELSVVSWLNDDLQKYAVGFQHALTPSDAPQKHKVSETFHDPSLSQNSDTSLKSAGAQKGKRDPDDVSYYVNKLCSLVVQMARKEITDKLEGTASKFIRQGIHGSAGEGKNNSHGSVSKIASQMVNEAVEASTQDPQGKLPSPRPSQEKTTKKEDTSGSKRTSLFYGEMSNQNGCKQGGKPGDKQMCQQAKQSGQDDSGTSVSKGLMVYANQVASDMMFSFMKTMKVQRKDGKTTPACVVLKKVILKHTKDVISDLIDSTMKNLHNVTGVLMTDSDFVSTVKKNLFNIGSQKSTEILEAMVKRLFKALAGDDKQSRSQSLAYTSLKTGSQDSKSQGMQFTAMKSEMHNQGKDKDRGAGKCQSSSSKASEKHCSMDKYAKDLIVTALMLIQQHLLQQTNGKDSARESGATSFGYVSRDSHFEKAGSSHSSKSLSMAAGSRHTGAKNDHQQLDSQKGDISSILLSIIQKVLREAGFNIDDNSSETNRNYRDAATTDSKSSKKSLSKQPNSSMDQFDNMDQVNKQFIDQLVESVMKLCLFMAKNNSPDLAIGDLLDEQNAFGASSSKTPAVPRRTSQSKGNGKQLSGSLSGSEVIVNNQNANSSSLNKELQAILQWMAASHFNVPNLSFMNENEGDLKKLPLLAEKAAKKGYSVGDILQEVMRYFEKQQMAAAVGNMPRCGLMDWLLATL</sequence>
<gene>
    <name evidence="8" type="primary">LOC101952859</name>
</gene>
<evidence type="ECO:0000256" key="2">
    <source>
        <dbReference type="ARBA" id="ARBA00005764"/>
    </source>
</evidence>
<evidence type="ECO:0000313" key="9">
    <source>
        <dbReference type="Proteomes" id="UP000694380"/>
    </source>
</evidence>
<evidence type="ECO:0000256" key="7">
    <source>
        <dbReference type="SAM" id="MobiDB-lite"/>
    </source>
</evidence>
<dbReference type="InterPro" id="IPR018292">
    <property type="entry name" value="AKAP_110_C"/>
</dbReference>
<dbReference type="KEGG" id="cpic:101952859"/>
<keyword evidence="5" id="KW-0969">Cilium</keyword>
<evidence type="ECO:0000256" key="4">
    <source>
        <dbReference type="ARBA" id="ARBA00022846"/>
    </source>
</evidence>
<dbReference type="GO" id="GO:0008104">
    <property type="term" value="P:intracellular protein localization"/>
    <property type="evidence" value="ECO:0007669"/>
    <property type="project" value="TreeGrafter"/>
</dbReference>
<protein>
    <submittedName>
        <fullName evidence="8">Uncharacterized protein</fullName>
    </submittedName>
</protein>
<dbReference type="Proteomes" id="UP000694380">
    <property type="component" value="Unplaced"/>
</dbReference>
<proteinExistence type="inferred from homology"/>
<evidence type="ECO:0000256" key="6">
    <source>
        <dbReference type="ARBA" id="ARBA00023273"/>
    </source>
</evidence>
<feature type="compositionally biased region" description="Polar residues" evidence="7">
    <location>
        <begin position="289"/>
        <end position="305"/>
    </location>
</feature>
<dbReference type="InterPro" id="IPR008382">
    <property type="entry name" value="SPHK1-interactor_AKAP_110"/>
</dbReference>
<evidence type="ECO:0000313" key="8">
    <source>
        <dbReference type="Ensembl" id="ENSCPBP00000022400.1"/>
    </source>
</evidence>
<dbReference type="InterPro" id="IPR020799">
    <property type="entry name" value="AKAP_110"/>
</dbReference>
<dbReference type="GO" id="GO:0097228">
    <property type="term" value="C:sperm principal piece"/>
    <property type="evidence" value="ECO:0007669"/>
    <property type="project" value="TreeGrafter"/>
</dbReference>
<keyword evidence="3" id="KW-0597">Phosphoprotein</keyword>
<keyword evidence="6" id="KW-0966">Cell projection</keyword>
<feature type="compositionally biased region" description="Polar residues" evidence="7">
    <location>
        <begin position="146"/>
        <end position="156"/>
    </location>
</feature>
<feature type="compositionally biased region" description="Basic and acidic residues" evidence="7">
    <location>
        <begin position="249"/>
        <end position="261"/>
    </location>
</feature>
<evidence type="ECO:0000256" key="5">
    <source>
        <dbReference type="ARBA" id="ARBA00023069"/>
    </source>
</evidence>
<dbReference type="PANTHER" id="PTHR10226">
    <property type="entry name" value="A KINASE ANCHOR PROTEIN"/>
    <property type="match status" value="1"/>
</dbReference>
<dbReference type="Ensembl" id="ENSCPBT00000026375.1">
    <property type="protein sequence ID" value="ENSCPBP00000022400.1"/>
    <property type="gene ID" value="ENSCPBG00000016006.1"/>
</dbReference>
<keyword evidence="9" id="KW-1185">Reference proteome</keyword>
<keyword evidence="4" id="KW-0282">Flagellum</keyword>
<feature type="compositionally biased region" description="Polar residues" evidence="7">
    <location>
        <begin position="230"/>
        <end position="239"/>
    </location>
</feature>
<dbReference type="GO" id="GO:0035686">
    <property type="term" value="C:sperm fibrous sheath"/>
    <property type="evidence" value="ECO:0007669"/>
    <property type="project" value="TreeGrafter"/>
</dbReference>
<feature type="region of interest" description="Disordered" evidence="7">
    <location>
        <begin position="579"/>
        <end position="617"/>
    </location>
</feature>
<dbReference type="GO" id="GO:0005737">
    <property type="term" value="C:cytoplasm"/>
    <property type="evidence" value="ECO:0007669"/>
    <property type="project" value="TreeGrafter"/>
</dbReference>
<dbReference type="OMA" id="KLCMLMA"/>
<organism evidence="8 9">
    <name type="scientific">Chrysemys picta bellii</name>
    <name type="common">Western painted turtle</name>
    <name type="synonym">Emys bellii</name>
    <dbReference type="NCBI Taxonomy" id="8478"/>
    <lineage>
        <taxon>Eukaryota</taxon>
        <taxon>Metazoa</taxon>
        <taxon>Chordata</taxon>
        <taxon>Craniata</taxon>
        <taxon>Vertebrata</taxon>
        <taxon>Euteleostomi</taxon>
        <taxon>Archelosauria</taxon>
        <taxon>Testudinata</taxon>
        <taxon>Testudines</taxon>
        <taxon>Cryptodira</taxon>
        <taxon>Durocryptodira</taxon>
        <taxon>Testudinoidea</taxon>
        <taxon>Emydidae</taxon>
        <taxon>Chrysemys</taxon>
    </lineage>
</organism>
<dbReference type="OrthoDB" id="6154436at2759"/>
<comment type="similarity">
    <text evidence="2">Belongs to the AKAP110 family.</text>
</comment>
<feature type="region of interest" description="Disordered" evidence="7">
    <location>
        <begin position="525"/>
        <end position="555"/>
    </location>
</feature>
<feature type="region of interest" description="Disordered" evidence="7">
    <location>
        <begin position="230"/>
        <end position="305"/>
    </location>
</feature>
<evidence type="ECO:0000256" key="3">
    <source>
        <dbReference type="ARBA" id="ARBA00022553"/>
    </source>
</evidence>
<feature type="region of interest" description="Disordered" evidence="7">
    <location>
        <begin position="448"/>
        <end position="474"/>
    </location>
</feature>
<feature type="region of interest" description="Disordered" evidence="7">
    <location>
        <begin position="45"/>
        <end position="68"/>
    </location>
</feature>
<comment type="subcellular location">
    <subcellularLocation>
        <location evidence="1">Cell projection</location>
        <location evidence="1">Cilium</location>
        <location evidence="1">Flagellum</location>
    </subcellularLocation>
</comment>
<name>A0A8C3HRK3_CHRPI</name>
<feature type="compositionally biased region" description="Low complexity" evidence="7">
    <location>
        <begin position="528"/>
        <end position="541"/>
    </location>
</feature>
<reference evidence="8" key="2">
    <citation type="submission" date="2025-09" db="UniProtKB">
        <authorList>
            <consortium name="Ensembl"/>
        </authorList>
    </citation>
    <scope>IDENTIFICATION</scope>
</reference>